<accession>A0A6M0IJW8</accession>
<dbReference type="RefSeq" id="WP_164039637.1">
    <property type="nucleotide sequence ID" value="NZ_JAAGNZ010000001.1"/>
</dbReference>
<dbReference type="Proteomes" id="UP000477386">
    <property type="component" value="Unassembled WGS sequence"/>
</dbReference>
<name>A0A6M0IJW8_9BACT</name>
<protein>
    <submittedName>
        <fullName evidence="1">Uncharacterized protein</fullName>
    </submittedName>
</protein>
<comment type="caution">
    <text evidence="1">The sequence shown here is derived from an EMBL/GenBank/DDBJ whole genome shotgun (WGS) entry which is preliminary data.</text>
</comment>
<dbReference type="EMBL" id="JAAGNZ010000001">
    <property type="protein sequence ID" value="NEU68157.1"/>
    <property type="molecule type" value="Genomic_DNA"/>
</dbReference>
<gene>
    <name evidence="1" type="ORF">GK091_14795</name>
</gene>
<reference evidence="1 2" key="1">
    <citation type="submission" date="2020-02" db="EMBL/GenBank/DDBJ databases">
        <title>Draft genome sequence of two Spirosoma agri KCTC 52727 and Spirosoma terrae KCTC 52035.</title>
        <authorList>
            <person name="Rojas J."/>
            <person name="Ambika Manirajan B."/>
            <person name="Ratering S."/>
            <person name="Suarez C."/>
            <person name="Schnell S."/>
        </authorList>
    </citation>
    <scope>NUCLEOTIDE SEQUENCE [LARGE SCALE GENOMIC DNA]</scope>
    <source>
        <strain evidence="1 2">KCTC 52727</strain>
    </source>
</reference>
<proteinExistence type="predicted"/>
<keyword evidence="2" id="KW-1185">Reference proteome</keyword>
<dbReference type="AlphaFoldDB" id="A0A6M0IJW8"/>
<evidence type="ECO:0000313" key="2">
    <source>
        <dbReference type="Proteomes" id="UP000477386"/>
    </source>
</evidence>
<sequence>MIISRQDYNKKPLAIQQGALLLWGKLLMNYREGDFLCQLYSLNNFFVQSYSSLNPQKIVKIYTFHTTKNLKINPTSVWKAGSAV</sequence>
<evidence type="ECO:0000313" key="1">
    <source>
        <dbReference type="EMBL" id="NEU68157.1"/>
    </source>
</evidence>
<organism evidence="1 2">
    <name type="scientific">Spirosoma agri</name>
    <dbReference type="NCBI Taxonomy" id="1987381"/>
    <lineage>
        <taxon>Bacteria</taxon>
        <taxon>Pseudomonadati</taxon>
        <taxon>Bacteroidota</taxon>
        <taxon>Cytophagia</taxon>
        <taxon>Cytophagales</taxon>
        <taxon>Cytophagaceae</taxon>
        <taxon>Spirosoma</taxon>
    </lineage>
</organism>